<dbReference type="GO" id="GO:0016538">
    <property type="term" value="F:cyclin-dependent protein serine/threonine kinase regulator activity"/>
    <property type="evidence" value="ECO:0007669"/>
    <property type="project" value="InterPro"/>
</dbReference>
<reference evidence="7 8" key="2">
    <citation type="journal article" date="2013" name="PLoS Genet.">
        <title>Comparative genome structure, secondary metabolite, and effector coding capacity across Cochliobolus pathogens.</title>
        <authorList>
            <person name="Condon B.J."/>
            <person name="Leng Y."/>
            <person name="Wu D."/>
            <person name="Bushley K.E."/>
            <person name="Ohm R.A."/>
            <person name="Otillar R."/>
            <person name="Martin J."/>
            <person name="Schackwitz W."/>
            <person name="Grimwood J."/>
            <person name="MohdZainudin N."/>
            <person name="Xue C."/>
            <person name="Wang R."/>
            <person name="Manning V.A."/>
            <person name="Dhillon B."/>
            <person name="Tu Z.J."/>
            <person name="Steffenson B.J."/>
            <person name="Salamov A."/>
            <person name="Sun H."/>
            <person name="Lowry S."/>
            <person name="LaButti K."/>
            <person name="Han J."/>
            <person name="Copeland A."/>
            <person name="Lindquist E."/>
            <person name="Barry K."/>
            <person name="Schmutz J."/>
            <person name="Baker S.E."/>
            <person name="Ciuffetti L.M."/>
            <person name="Grigoriev I.V."/>
            <person name="Zhong S."/>
            <person name="Turgeon B.G."/>
        </authorList>
    </citation>
    <scope>NUCLEOTIDE SEQUENCE [LARGE SCALE GENOMIC DNA]</scope>
    <source>
        <strain evidence="8">28A</strain>
    </source>
</reference>
<dbReference type="InterPro" id="IPR004367">
    <property type="entry name" value="Cyclin_C-dom"/>
</dbReference>
<dbReference type="GeneID" id="19398214"/>
<evidence type="ECO:0000256" key="2">
    <source>
        <dbReference type="ARBA" id="ARBA00023127"/>
    </source>
</evidence>
<feature type="domain" description="Cyclin-like" evidence="5">
    <location>
        <begin position="43"/>
        <end position="130"/>
    </location>
</feature>
<evidence type="ECO:0000313" key="7">
    <source>
        <dbReference type="EMBL" id="EOA85583.1"/>
    </source>
</evidence>
<dbReference type="SMART" id="SM00385">
    <property type="entry name" value="CYCLIN"/>
    <property type="match status" value="2"/>
</dbReference>
<dbReference type="InterPro" id="IPR048258">
    <property type="entry name" value="Cyclins_cyclin-box"/>
</dbReference>
<dbReference type="PIRSF" id="PIRSF001771">
    <property type="entry name" value="Cyclin_A_B_D_E"/>
    <property type="match status" value="1"/>
</dbReference>
<proteinExistence type="inferred from homology"/>
<keyword evidence="2 4" id="KW-0195">Cyclin</keyword>
<keyword evidence="3" id="KW-0131">Cell cycle</keyword>
<evidence type="ECO:0000259" key="5">
    <source>
        <dbReference type="SMART" id="SM00385"/>
    </source>
</evidence>
<evidence type="ECO:0000256" key="1">
    <source>
        <dbReference type="ARBA" id="ARBA00022618"/>
    </source>
</evidence>
<dbReference type="InterPro" id="IPR036915">
    <property type="entry name" value="Cyclin-like_sf"/>
</dbReference>
<evidence type="ECO:0000256" key="4">
    <source>
        <dbReference type="RuleBase" id="RU000383"/>
    </source>
</evidence>
<dbReference type="RefSeq" id="XP_008026796.1">
    <property type="nucleotide sequence ID" value="XM_008028605.1"/>
</dbReference>
<dbReference type="HOGENOM" id="CLU_020695_2_4_1"/>
<dbReference type="STRING" id="671987.R0JXD0"/>
<dbReference type="Pfam" id="PF02984">
    <property type="entry name" value="Cyclin_C"/>
    <property type="match status" value="1"/>
</dbReference>
<dbReference type="GO" id="GO:0044772">
    <property type="term" value="P:mitotic cell cycle phase transition"/>
    <property type="evidence" value="ECO:0007669"/>
    <property type="project" value="InterPro"/>
</dbReference>
<dbReference type="SMR" id="R0JXD0"/>
<dbReference type="Gene3D" id="1.10.472.10">
    <property type="entry name" value="Cyclin-like"/>
    <property type="match status" value="2"/>
</dbReference>
<feature type="domain" description="Cyclin-like" evidence="5">
    <location>
        <begin position="143"/>
        <end position="224"/>
    </location>
</feature>
<dbReference type="PANTHER" id="PTHR10177">
    <property type="entry name" value="CYCLINS"/>
    <property type="match status" value="1"/>
</dbReference>
<reference evidence="7 8" key="1">
    <citation type="journal article" date="2012" name="PLoS Pathog.">
        <title>Diverse lifestyles and strategies of plant pathogenesis encoded in the genomes of eighteen Dothideomycetes fungi.</title>
        <authorList>
            <person name="Ohm R.A."/>
            <person name="Feau N."/>
            <person name="Henrissat B."/>
            <person name="Schoch C.L."/>
            <person name="Horwitz B.A."/>
            <person name="Barry K.W."/>
            <person name="Condon B.J."/>
            <person name="Copeland A.C."/>
            <person name="Dhillon B."/>
            <person name="Glaser F."/>
            <person name="Hesse C.N."/>
            <person name="Kosti I."/>
            <person name="LaButti K."/>
            <person name="Lindquist E.A."/>
            <person name="Lucas S."/>
            <person name="Salamov A.A."/>
            <person name="Bradshaw R.E."/>
            <person name="Ciuffetti L."/>
            <person name="Hamelin R.C."/>
            <person name="Kema G.H.J."/>
            <person name="Lawrence C."/>
            <person name="Scott J.A."/>
            <person name="Spatafora J.W."/>
            <person name="Turgeon B.G."/>
            <person name="de Wit P.J.G.M."/>
            <person name="Zhong S."/>
            <person name="Goodwin S.B."/>
            <person name="Grigoriev I.V."/>
        </authorList>
    </citation>
    <scope>NUCLEOTIDE SEQUENCE [LARGE SCALE GENOMIC DNA]</scope>
    <source>
        <strain evidence="8">28A</strain>
    </source>
</reference>
<name>R0JXD0_EXST2</name>
<dbReference type="PROSITE" id="PS00292">
    <property type="entry name" value="CYCLINS"/>
    <property type="match status" value="1"/>
</dbReference>
<keyword evidence="8" id="KW-1185">Reference proteome</keyword>
<evidence type="ECO:0000256" key="3">
    <source>
        <dbReference type="ARBA" id="ARBA00023306"/>
    </source>
</evidence>
<dbReference type="eggNOG" id="KOG0653">
    <property type="taxonomic scope" value="Eukaryota"/>
</dbReference>
<dbReference type="InterPro" id="IPR013763">
    <property type="entry name" value="Cyclin-like_dom"/>
</dbReference>
<dbReference type="EMBL" id="KB908670">
    <property type="protein sequence ID" value="EOA85583.1"/>
    <property type="molecule type" value="Genomic_DNA"/>
</dbReference>
<feature type="domain" description="Cyclin C-terminal" evidence="6">
    <location>
        <begin position="139"/>
        <end position="252"/>
    </location>
</feature>
<organism evidence="7 8">
    <name type="scientific">Exserohilum turcicum (strain 28A)</name>
    <name type="common">Northern leaf blight fungus</name>
    <name type="synonym">Setosphaeria turcica</name>
    <dbReference type="NCBI Taxonomy" id="671987"/>
    <lineage>
        <taxon>Eukaryota</taxon>
        <taxon>Fungi</taxon>
        <taxon>Dikarya</taxon>
        <taxon>Ascomycota</taxon>
        <taxon>Pezizomycotina</taxon>
        <taxon>Dothideomycetes</taxon>
        <taxon>Pleosporomycetidae</taxon>
        <taxon>Pleosporales</taxon>
        <taxon>Pleosporineae</taxon>
        <taxon>Pleosporaceae</taxon>
        <taxon>Exserohilum</taxon>
    </lineage>
</organism>
<sequence length="272" mass="32218">MNFGHSDDIFENLRSMEILLKPDPSYMDKQTEITWKHRSTLIDWIMGVHQRFNFSPETLFLSVNLLDRFLASTSIQLEKLQLAGITALLIASKYEENKNSNKITLKKFLYMIEDAYSHKEFISAEKYMLKKLEYNLGWPGPLSFLRRINKADDYDIEIRNMAKYFLEVATLDEQFVDCIPSFLSAGAYYLARDILKKRDWSQLHIYYSEYTVDQLKDLTDAIRDSCYLLGNESHVLRKYADRRFRFVSIEVKEELERTKKLSFKTRDIYGEP</sequence>
<evidence type="ECO:0000313" key="8">
    <source>
        <dbReference type="Proteomes" id="UP000016935"/>
    </source>
</evidence>
<dbReference type="Pfam" id="PF00134">
    <property type="entry name" value="Cyclin_N"/>
    <property type="match status" value="1"/>
</dbReference>
<accession>R0JXD0</accession>
<dbReference type="GO" id="GO:0051301">
    <property type="term" value="P:cell division"/>
    <property type="evidence" value="ECO:0007669"/>
    <property type="project" value="UniProtKB-KW"/>
</dbReference>
<dbReference type="FunFam" id="1.10.472.10:FF:000001">
    <property type="entry name" value="G2/mitotic-specific cyclin"/>
    <property type="match status" value="1"/>
</dbReference>
<comment type="similarity">
    <text evidence="4">Belongs to the cyclin family.</text>
</comment>
<dbReference type="AlphaFoldDB" id="R0JXD0"/>
<evidence type="ECO:0008006" key="9">
    <source>
        <dbReference type="Google" id="ProtNLM"/>
    </source>
</evidence>
<dbReference type="Proteomes" id="UP000016935">
    <property type="component" value="Unassembled WGS sequence"/>
</dbReference>
<dbReference type="InterPro" id="IPR046965">
    <property type="entry name" value="Cyclin_A/B-like"/>
</dbReference>
<dbReference type="SMART" id="SM01332">
    <property type="entry name" value="Cyclin_C"/>
    <property type="match status" value="1"/>
</dbReference>
<dbReference type="InterPro" id="IPR006671">
    <property type="entry name" value="Cyclin_N"/>
</dbReference>
<gene>
    <name evidence="7" type="ORF">SETTUDRAFT_161871</name>
</gene>
<dbReference type="OrthoDB" id="3741480at2759"/>
<dbReference type="InterPro" id="IPR039361">
    <property type="entry name" value="Cyclin"/>
</dbReference>
<evidence type="ECO:0000259" key="6">
    <source>
        <dbReference type="SMART" id="SM01332"/>
    </source>
</evidence>
<dbReference type="SUPFAM" id="SSF47954">
    <property type="entry name" value="Cyclin-like"/>
    <property type="match status" value="2"/>
</dbReference>
<protein>
    <recommendedName>
        <fullName evidence="9">Cyclin N-terminal domain-containing protein</fullName>
    </recommendedName>
</protein>
<keyword evidence="1" id="KW-0132">Cell division</keyword>